<reference evidence="2 3" key="1">
    <citation type="submission" date="2022-12" db="EMBL/GenBank/DDBJ databases">
        <title>Chromosome-scale assembly of the Ensete ventricosum genome.</title>
        <authorList>
            <person name="Dussert Y."/>
            <person name="Stocks J."/>
            <person name="Wendawek A."/>
            <person name="Woldeyes F."/>
            <person name="Nichols R.A."/>
            <person name="Borrell J.S."/>
        </authorList>
    </citation>
    <scope>NUCLEOTIDE SEQUENCE [LARGE SCALE GENOMIC DNA]</scope>
    <source>
        <strain evidence="3">cv. Maze</strain>
        <tissue evidence="2">Seeds</tissue>
    </source>
</reference>
<evidence type="ECO:0000313" key="2">
    <source>
        <dbReference type="EMBL" id="KAJ8483560.1"/>
    </source>
</evidence>
<evidence type="ECO:0000256" key="1">
    <source>
        <dbReference type="SAM" id="MobiDB-lite"/>
    </source>
</evidence>
<feature type="compositionally biased region" description="Basic and acidic residues" evidence="1">
    <location>
        <begin position="46"/>
        <end position="60"/>
    </location>
</feature>
<evidence type="ECO:0000313" key="3">
    <source>
        <dbReference type="Proteomes" id="UP001222027"/>
    </source>
</evidence>
<comment type="caution">
    <text evidence="2">The sequence shown here is derived from an EMBL/GenBank/DDBJ whole genome shotgun (WGS) entry which is preliminary data.</text>
</comment>
<keyword evidence="3" id="KW-1185">Reference proteome</keyword>
<feature type="region of interest" description="Disordered" evidence="1">
    <location>
        <begin position="20"/>
        <end position="87"/>
    </location>
</feature>
<protein>
    <submittedName>
        <fullName evidence="2">Uncharacterized protein</fullName>
    </submittedName>
</protein>
<accession>A0AAV8QQP4</accession>
<dbReference type="Proteomes" id="UP001222027">
    <property type="component" value="Unassembled WGS sequence"/>
</dbReference>
<gene>
    <name evidence="2" type="ORF">OPV22_016045</name>
</gene>
<organism evidence="2 3">
    <name type="scientific">Ensete ventricosum</name>
    <name type="common">Abyssinian banana</name>
    <name type="synonym">Musa ensete</name>
    <dbReference type="NCBI Taxonomy" id="4639"/>
    <lineage>
        <taxon>Eukaryota</taxon>
        <taxon>Viridiplantae</taxon>
        <taxon>Streptophyta</taxon>
        <taxon>Embryophyta</taxon>
        <taxon>Tracheophyta</taxon>
        <taxon>Spermatophyta</taxon>
        <taxon>Magnoliopsida</taxon>
        <taxon>Liliopsida</taxon>
        <taxon>Zingiberales</taxon>
        <taxon>Musaceae</taxon>
        <taxon>Ensete</taxon>
    </lineage>
</organism>
<dbReference type="AlphaFoldDB" id="A0AAV8QQP4"/>
<proteinExistence type="predicted"/>
<name>A0AAV8QQP4_ENSVE</name>
<sequence>MPELRAECAEAGRRRIRWSRLSGRAPGGGGWRGISKGRGEVGGLGGEEKLEEVGEKKMNDCDSGARSPDKLPGGEDETSTAPLPEKPTTWWGFALFNVA</sequence>
<dbReference type="EMBL" id="JAQQAF010000005">
    <property type="protein sequence ID" value="KAJ8483560.1"/>
    <property type="molecule type" value="Genomic_DNA"/>
</dbReference>